<dbReference type="InterPro" id="IPR016040">
    <property type="entry name" value="NAD(P)-bd_dom"/>
</dbReference>
<keyword evidence="1" id="KW-0472">Membrane</keyword>
<comment type="caution">
    <text evidence="3">The sequence shown here is derived from an EMBL/GenBank/DDBJ whole genome shotgun (WGS) entry which is preliminary data.</text>
</comment>
<dbReference type="InterPro" id="IPR051207">
    <property type="entry name" value="ComplexI_NDUFA9_subunit"/>
</dbReference>
<dbReference type="Gene3D" id="3.40.50.720">
    <property type="entry name" value="NAD(P)-binding Rossmann-like Domain"/>
    <property type="match status" value="1"/>
</dbReference>
<dbReference type="EMBL" id="BMHK01000076">
    <property type="protein sequence ID" value="GGC17108.1"/>
    <property type="molecule type" value="Genomic_DNA"/>
</dbReference>
<keyword evidence="1" id="KW-1133">Transmembrane helix</keyword>
<evidence type="ECO:0000259" key="2">
    <source>
        <dbReference type="Pfam" id="PF13460"/>
    </source>
</evidence>
<protein>
    <submittedName>
        <fullName evidence="3">Oxidoreductase</fullName>
    </submittedName>
</protein>
<sequence>MRILVLGAGGFIGRHIVAELLAAGHDVVGVARTTQALAAAFPEATFVALDLAKTVRPEDWSIHLTSVDVVVNAAGVLRGPHMEAVHVDMPKALHAAAITAAVQRVVLISAISARDDVATDYSISKLAGEAALRSSGLDCTILRPSLVYGDGSYGGTSLLRGMAGLPWVVPLPGQGDFAFTPIHVNDLAQTVRIACEGELPPRQTLEPVGPETISLKHLLERYRAWLGFGPARFVQIPMPFMRLLGRIGDFVGDGPIATNSLTQMVAGNAGDSEAFARAIGSVPRSLGAALRDRPAQVQDRWHARLFFLAPALRATLILMWLASAWLGLAYGAPQTEALARSLGLPMAWADPLRIGSSVLDILVAAELLFGRSVARAALVQLVIVCGYTVAIGVALPQLWLDPLGPLLKNLPVMLAIAVYGVIGNKR</sequence>
<dbReference type="InterPro" id="IPR025695">
    <property type="entry name" value="DoxX-like"/>
</dbReference>
<evidence type="ECO:0000313" key="3">
    <source>
        <dbReference type="EMBL" id="GGC17108.1"/>
    </source>
</evidence>
<dbReference type="Pfam" id="PF13460">
    <property type="entry name" value="NAD_binding_10"/>
    <property type="match status" value="1"/>
</dbReference>
<keyword evidence="4" id="KW-1185">Reference proteome</keyword>
<dbReference type="AlphaFoldDB" id="A0A916TX00"/>
<proteinExistence type="predicted"/>
<evidence type="ECO:0000256" key="1">
    <source>
        <dbReference type="SAM" id="Phobius"/>
    </source>
</evidence>
<feature type="domain" description="NAD(P)-binding" evidence="2">
    <location>
        <begin position="7"/>
        <end position="148"/>
    </location>
</feature>
<dbReference type="PANTHER" id="PTHR12126">
    <property type="entry name" value="NADH-UBIQUINONE OXIDOREDUCTASE 39 KDA SUBUNIT-RELATED"/>
    <property type="match status" value="1"/>
</dbReference>
<reference evidence="3" key="2">
    <citation type="submission" date="2020-09" db="EMBL/GenBank/DDBJ databases">
        <authorList>
            <person name="Sun Q."/>
            <person name="Zhou Y."/>
        </authorList>
    </citation>
    <scope>NUCLEOTIDE SEQUENCE</scope>
    <source>
        <strain evidence="3">CGMCC 1.15095</strain>
    </source>
</reference>
<organism evidence="3 4">
    <name type="scientific">Novosphingobium endophyticum</name>
    <dbReference type="NCBI Taxonomy" id="1955250"/>
    <lineage>
        <taxon>Bacteria</taxon>
        <taxon>Pseudomonadati</taxon>
        <taxon>Pseudomonadota</taxon>
        <taxon>Alphaproteobacteria</taxon>
        <taxon>Sphingomonadales</taxon>
        <taxon>Sphingomonadaceae</taxon>
        <taxon>Novosphingobium</taxon>
    </lineage>
</organism>
<dbReference type="InterPro" id="IPR036291">
    <property type="entry name" value="NAD(P)-bd_dom_sf"/>
</dbReference>
<feature type="transmembrane region" description="Helical" evidence="1">
    <location>
        <begin position="406"/>
        <end position="422"/>
    </location>
</feature>
<dbReference type="PANTHER" id="PTHR12126:SF11">
    <property type="entry name" value="NADH DEHYDROGENASE [UBIQUINONE] 1 ALPHA SUBCOMPLEX SUBUNIT 9, MITOCHONDRIAL"/>
    <property type="match status" value="1"/>
</dbReference>
<evidence type="ECO:0000313" key="4">
    <source>
        <dbReference type="Proteomes" id="UP000608154"/>
    </source>
</evidence>
<gene>
    <name evidence="3" type="ORF">GCM10011494_39970</name>
</gene>
<dbReference type="GO" id="GO:0044877">
    <property type="term" value="F:protein-containing complex binding"/>
    <property type="evidence" value="ECO:0007669"/>
    <property type="project" value="TreeGrafter"/>
</dbReference>
<dbReference type="Pfam" id="PF13781">
    <property type="entry name" value="DoxX_3"/>
    <property type="match status" value="1"/>
</dbReference>
<keyword evidence="1" id="KW-0812">Transmembrane</keyword>
<accession>A0A916TX00</accession>
<dbReference type="SUPFAM" id="SSF51735">
    <property type="entry name" value="NAD(P)-binding Rossmann-fold domains"/>
    <property type="match status" value="1"/>
</dbReference>
<feature type="transmembrane region" description="Helical" evidence="1">
    <location>
        <begin position="376"/>
        <end position="400"/>
    </location>
</feature>
<reference evidence="3" key="1">
    <citation type="journal article" date="2014" name="Int. J. Syst. Evol. Microbiol.">
        <title>Complete genome sequence of Corynebacterium casei LMG S-19264T (=DSM 44701T), isolated from a smear-ripened cheese.</title>
        <authorList>
            <consortium name="US DOE Joint Genome Institute (JGI-PGF)"/>
            <person name="Walter F."/>
            <person name="Albersmeier A."/>
            <person name="Kalinowski J."/>
            <person name="Ruckert C."/>
        </authorList>
    </citation>
    <scope>NUCLEOTIDE SEQUENCE</scope>
    <source>
        <strain evidence="3">CGMCC 1.15095</strain>
    </source>
</reference>
<feature type="transmembrane region" description="Helical" evidence="1">
    <location>
        <begin position="305"/>
        <end position="332"/>
    </location>
</feature>
<dbReference type="Proteomes" id="UP000608154">
    <property type="component" value="Unassembled WGS sequence"/>
</dbReference>
<name>A0A916TX00_9SPHN</name>